<keyword evidence="1" id="KW-0472">Membrane</keyword>
<evidence type="ECO:0000256" key="1">
    <source>
        <dbReference type="SAM" id="Phobius"/>
    </source>
</evidence>
<feature type="transmembrane region" description="Helical" evidence="1">
    <location>
        <begin position="75"/>
        <end position="96"/>
    </location>
</feature>
<dbReference type="RefSeq" id="WP_321397901.1">
    <property type="nucleotide sequence ID" value="NZ_CP139487.1"/>
</dbReference>
<protein>
    <submittedName>
        <fullName evidence="2">Uncharacterized protein</fullName>
    </submittedName>
</protein>
<sequence>MSIKERSLNKILINGPFQLKLIGYFVGLFILSTACLYSTTYLFFWNMKNKGLKVGIPEGHVFHQFLEAQKHDLDMLFIGLAVANFVLLLVVTLIISHRIAGPIYKMKQHLLDPSLKNEPFKFRQNDFFRELEPIINELKDKK</sequence>
<keyword evidence="1" id="KW-0812">Transmembrane</keyword>
<accession>A0AAX4HSE9</accession>
<dbReference type="Proteomes" id="UP001324634">
    <property type="component" value="Chromosome"/>
</dbReference>
<evidence type="ECO:0000313" key="2">
    <source>
        <dbReference type="EMBL" id="WPU66098.1"/>
    </source>
</evidence>
<dbReference type="PROSITE" id="PS51257">
    <property type="entry name" value="PROKAR_LIPOPROTEIN"/>
    <property type="match status" value="1"/>
</dbReference>
<name>A0AAX4HSE9_9BACT</name>
<gene>
    <name evidence="2" type="ORF">SOO65_05000</name>
</gene>
<keyword evidence="3" id="KW-1185">Reference proteome</keyword>
<dbReference type="KEGG" id="psti:SOO65_05000"/>
<organism evidence="2 3">
    <name type="scientific">Peredibacter starrii</name>
    <dbReference type="NCBI Taxonomy" id="28202"/>
    <lineage>
        <taxon>Bacteria</taxon>
        <taxon>Pseudomonadati</taxon>
        <taxon>Bdellovibrionota</taxon>
        <taxon>Bacteriovoracia</taxon>
        <taxon>Bacteriovoracales</taxon>
        <taxon>Bacteriovoracaceae</taxon>
        <taxon>Peredibacter</taxon>
    </lineage>
</organism>
<dbReference type="EMBL" id="CP139487">
    <property type="protein sequence ID" value="WPU66098.1"/>
    <property type="molecule type" value="Genomic_DNA"/>
</dbReference>
<dbReference type="AlphaFoldDB" id="A0AAX4HSE9"/>
<keyword evidence="1" id="KW-1133">Transmembrane helix</keyword>
<proteinExistence type="predicted"/>
<reference evidence="2 3" key="1">
    <citation type="submission" date="2023-11" db="EMBL/GenBank/DDBJ databases">
        <title>Peredibacter starrii A3.12.</title>
        <authorList>
            <person name="Mitchell R.J."/>
        </authorList>
    </citation>
    <scope>NUCLEOTIDE SEQUENCE [LARGE SCALE GENOMIC DNA]</scope>
    <source>
        <strain evidence="2 3">A3.12</strain>
    </source>
</reference>
<evidence type="ECO:0000313" key="3">
    <source>
        <dbReference type="Proteomes" id="UP001324634"/>
    </source>
</evidence>
<feature type="transmembrane region" description="Helical" evidence="1">
    <location>
        <begin position="21"/>
        <end position="44"/>
    </location>
</feature>